<dbReference type="Pfam" id="PF07394">
    <property type="entry name" value="DUF1501"/>
    <property type="match status" value="1"/>
</dbReference>
<dbReference type="EMBL" id="FRDL01000001">
    <property type="protein sequence ID" value="SHN49453.1"/>
    <property type="molecule type" value="Genomic_DNA"/>
</dbReference>
<dbReference type="Proteomes" id="UP000184066">
    <property type="component" value="Unassembled WGS sequence"/>
</dbReference>
<gene>
    <name evidence="2" type="ORF">SAMN05216200_101107</name>
</gene>
<proteinExistence type="predicted"/>
<feature type="region of interest" description="Disordered" evidence="1">
    <location>
        <begin position="123"/>
        <end position="142"/>
    </location>
</feature>
<dbReference type="PANTHER" id="PTHR43737">
    <property type="entry name" value="BLL7424 PROTEIN"/>
    <property type="match status" value="1"/>
</dbReference>
<reference evidence="2 3" key="1">
    <citation type="submission" date="2016-12" db="EMBL/GenBank/DDBJ databases">
        <authorList>
            <person name="Song W.-J."/>
            <person name="Kurnit D.M."/>
        </authorList>
    </citation>
    <scope>NUCLEOTIDE SEQUENCE [LARGE SCALE GENOMIC DNA]</scope>
    <source>
        <strain evidence="2 3">CGMCC 1.10808</strain>
    </source>
</reference>
<protein>
    <submittedName>
        <fullName evidence="2">Uncharacterized conserved protein, DUF1501 family</fullName>
    </submittedName>
</protein>
<accession>A0A1M7RT11</accession>
<dbReference type="RefSeq" id="WP_072745714.1">
    <property type="nucleotide sequence ID" value="NZ_FOHL01000002.1"/>
</dbReference>
<dbReference type="InterPro" id="IPR006311">
    <property type="entry name" value="TAT_signal"/>
</dbReference>
<evidence type="ECO:0000256" key="1">
    <source>
        <dbReference type="SAM" id="MobiDB-lite"/>
    </source>
</evidence>
<evidence type="ECO:0000313" key="3">
    <source>
        <dbReference type="Proteomes" id="UP000184066"/>
    </source>
</evidence>
<dbReference type="AlphaFoldDB" id="A0A1M7RT11"/>
<dbReference type="InterPro" id="IPR010869">
    <property type="entry name" value="DUF1501"/>
</dbReference>
<organism evidence="2 3">
    <name type="scientific">Oceanicella actignis</name>
    <dbReference type="NCBI Taxonomy" id="1189325"/>
    <lineage>
        <taxon>Bacteria</taxon>
        <taxon>Pseudomonadati</taxon>
        <taxon>Pseudomonadota</taxon>
        <taxon>Alphaproteobacteria</taxon>
        <taxon>Rhodobacterales</taxon>
        <taxon>Paracoccaceae</taxon>
        <taxon>Oceanicella</taxon>
    </lineage>
</organism>
<sequence length="398" mass="42402">MTEDLRSPSRRALLRAGLALGCSAAAFPLMSRVTFASAPGENRLVAIVLRGALDGLAAVAPYGDPHYRALRPTLAVLPENGAIDLDGRFALHPALAPLAPLWRRGELAFAHAVSTPYRDKRSHFDGQDALETGSGAADGPASARRDGWLNRALSLMPGAEARTAVAVGRERMLLLEGDAPALGWAPDGDLRLSEPALHLLERVLAQDPLFAEAGREAIMIDRELDAGGMERARRVDARALAALAARMLSAESRIAAFSLGGFDTHKGQAGAIRRPLEQLAEAIEALRQGLGPNWARTTVLCMTEFGRTAHENGTRGTDHGTGGVMLFAGGALSGARAHGRWPGLAEGDLYQGRDLMPTDDLRRYAAWALRGAFGLPRDALERTVFPGLDMGEDPRLLA</sequence>
<dbReference type="PANTHER" id="PTHR43737:SF1">
    <property type="entry name" value="DUF1501 DOMAIN-CONTAINING PROTEIN"/>
    <property type="match status" value="1"/>
</dbReference>
<name>A0A1M7RT11_9RHOB</name>
<dbReference type="STRING" id="1189325.SAMN04488119_102411"/>
<keyword evidence="3" id="KW-1185">Reference proteome</keyword>
<evidence type="ECO:0000313" key="2">
    <source>
        <dbReference type="EMBL" id="SHN49453.1"/>
    </source>
</evidence>
<dbReference type="OrthoDB" id="9779968at2"/>
<dbReference type="PROSITE" id="PS51318">
    <property type="entry name" value="TAT"/>
    <property type="match status" value="1"/>
</dbReference>